<dbReference type="PRINTS" id="PR00080">
    <property type="entry name" value="SDRFAMILY"/>
</dbReference>
<dbReference type="Pfam" id="PF00106">
    <property type="entry name" value="adh_short"/>
    <property type="match status" value="1"/>
</dbReference>
<evidence type="ECO:0000256" key="3">
    <source>
        <dbReference type="RuleBase" id="RU000363"/>
    </source>
</evidence>
<keyword evidence="2" id="KW-0560">Oxidoreductase</keyword>
<reference evidence="4" key="1">
    <citation type="journal article" date="2013" name="Genome Biol.">
        <title>Draft genome of the mountain pine beetle, Dendroctonus ponderosae Hopkins, a major forest pest.</title>
        <authorList>
            <person name="Keeling C.I."/>
            <person name="Yuen M.M."/>
            <person name="Liao N.Y."/>
            <person name="Docking T.R."/>
            <person name="Chan S.K."/>
            <person name="Taylor G.A."/>
            <person name="Palmquist D.L."/>
            <person name="Jackman S.D."/>
            <person name="Nguyen A."/>
            <person name="Li M."/>
            <person name="Henderson H."/>
            <person name="Janes J.K."/>
            <person name="Zhao Y."/>
            <person name="Pandoh P."/>
            <person name="Moore R."/>
            <person name="Sperling F.A."/>
            <person name="Huber D.P."/>
            <person name="Birol I."/>
            <person name="Jones S.J."/>
            <person name="Bohlmann J."/>
        </authorList>
    </citation>
    <scope>NUCLEOTIDE SEQUENCE</scope>
</reference>
<dbReference type="PANTHER" id="PTHR44229">
    <property type="entry name" value="15-HYDROXYPROSTAGLANDIN DEHYDROGENASE [NAD(+)]"/>
    <property type="match status" value="1"/>
</dbReference>
<dbReference type="SUPFAM" id="SSF51735">
    <property type="entry name" value="NAD(P)-binding Rossmann-fold domains"/>
    <property type="match status" value="1"/>
</dbReference>
<evidence type="ECO:0000313" key="4">
    <source>
        <dbReference type="EMBL" id="ENN81019.1"/>
    </source>
</evidence>
<dbReference type="PROSITE" id="PS00061">
    <property type="entry name" value="ADH_SHORT"/>
    <property type="match status" value="1"/>
</dbReference>
<dbReference type="InterPro" id="IPR002347">
    <property type="entry name" value="SDR_fam"/>
</dbReference>
<organism evidence="4">
    <name type="scientific">Dendroctonus ponderosae</name>
    <name type="common">Mountain pine beetle</name>
    <dbReference type="NCBI Taxonomy" id="77166"/>
    <lineage>
        <taxon>Eukaryota</taxon>
        <taxon>Metazoa</taxon>
        <taxon>Ecdysozoa</taxon>
        <taxon>Arthropoda</taxon>
        <taxon>Hexapoda</taxon>
        <taxon>Insecta</taxon>
        <taxon>Pterygota</taxon>
        <taxon>Neoptera</taxon>
        <taxon>Endopterygota</taxon>
        <taxon>Coleoptera</taxon>
        <taxon>Polyphaga</taxon>
        <taxon>Cucujiformia</taxon>
        <taxon>Curculionidae</taxon>
        <taxon>Scolytinae</taxon>
        <taxon>Dendroctonus</taxon>
    </lineage>
</organism>
<dbReference type="OMA" id="CAGIMND"/>
<dbReference type="EMBL" id="KB740226">
    <property type="protein sequence ID" value="ENN81019.1"/>
    <property type="molecule type" value="Genomic_DNA"/>
</dbReference>
<dbReference type="GO" id="GO:0005737">
    <property type="term" value="C:cytoplasm"/>
    <property type="evidence" value="ECO:0007669"/>
    <property type="project" value="TreeGrafter"/>
</dbReference>
<proteinExistence type="inferred from homology"/>
<dbReference type="Gene3D" id="3.40.50.720">
    <property type="entry name" value="NAD(P)-binding Rossmann-like Domain"/>
    <property type="match status" value="1"/>
</dbReference>
<protein>
    <submittedName>
        <fullName evidence="4">Uncharacterized protein</fullName>
    </submittedName>
</protein>
<dbReference type="FunFam" id="3.40.50.720:FF:000149">
    <property type="entry name" value="15-hydroxyprostaglandin dehydrogenase [NAD(+)]"/>
    <property type="match status" value="1"/>
</dbReference>
<dbReference type="InterPro" id="IPR020904">
    <property type="entry name" value="Sc_DH/Rdtase_CS"/>
</dbReference>
<dbReference type="PRINTS" id="PR00081">
    <property type="entry name" value="GDHRDH"/>
</dbReference>
<dbReference type="PANTHER" id="PTHR44229:SF8">
    <property type="entry name" value="ALCOHOL DEHYDROGENASE-RELATED"/>
    <property type="match status" value="1"/>
</dbReference>
<dbReference type="OrthoDB" id="417891at2759"/>
<dbReference type="HOGENOM" id="CLU_010194_2_16_1"/>
<comment type="similarity">
    <text evidence="1 3">Belongs to the short-chain dehydrogenases/reductases (SDR) family.</text>
</comment>
<feature type="non-terminal residue" evidence="4">
    <location>
        <position position="1"/>
    </location>
</feature>
<dbReference type="GO" id="GO:0016616">
    <property type="term" value="F:oxidoreductase activity, acting on the CH-OH group of donors, NAD or NADP as acceptor"/>
    <property type="evidence" value="ECO:0007669"/>
    <property type="project" value="TreeGrafter"/>
</dbReference>
<evidence type="ECO:0000256" key="2">
    <source>
        <dbReference type="ARBA" id="ARBA00023002"/>
    </source>
</evidence>
<name>N6TKQ5_DENPD</name>
<dbReference type="AlphaFoldDB" id="N6TKQ5"/>
<dbReference type="InterPro" id="IPR036291">
    <property type="entry name" value="NAD(P)-bd_dom_sf"/>
</dbReference>
<accession>N6TKQ5</accession>
<evidence type="ECO:0000256" key="1">
    <source>
        <dbReference type="ARBA" id="ARBA00006484"/>
    </source>
</evidence>
<gene>
    <name evidence="4" type="ORF">YQE_02573</name>
</gene>
<sequence>GIYLEVYSWWSNVRSPIPSYIVLRDNYLISKLFCIRSEMAAFDIKGKIALVTGGANGIGLAYVKLLLENGLKGIGIVDLNPNGNEVAANINKQYGDGTAIFILANVINKGELSAAFDKTIAQFKGLDIVINIAGIMYDADWEKEIALNCNAVVEGSLLAVKHLGKNNGGKGGVVANIASILGLQRLAGCPIYVGTKNFVVGFTRSFGTDYYWNLTGIKFVTICPGVTDTPLISDANRFALQGYPKLGKLLANELGSLPAQPTSNVAQGMITLITKGSNGSVWVSEGNEPVYEVAIPERTTIRKS</sequence>